<keyword evidence="3" id="KW-1185">Reference proteome</keyword>
<evidence type="ECO:0000313" key="3">
    <source>
        <dbReference type="Proteomes" id="UP000596248"/>
    </source>
</evidence>
<sequence>MVTPKDKPAAPEPPSRQALREAYELILTHIWPRMNSNHTTCRRIDDENSVDTKRID</sequence>
<feature type="compositionally biased region" description="Basic and acidic residues" evidence="1">
    <location>
        <begin position="42"/>
        <end position="56"/>
    </location>
</feature>
<protein>
    <submittedName>
        <fullName evidence="2">Uncharacterized protein</fullName>
    </submittedName>
</protein>
<proteinExistence type="predicted"/>
<feature type="region of interest" description="Disordered" evidence="1">
    <location>
        <begin position="36"/>
        <end position="56"/>
    </location>
</feature>
<dbReference type="EMBL" id="CP069127">
    <property type="protein sequence ID" value="QRG66888.1"/>
    <property type="molecule type" value="Genomic_DNA"/>
</dbReference>
<evidence type="ECO:0000313" key="2">
    <source>
        <dbReference type="EMBL" id="QRG66888.1"/>
    </source>
</evidence>
<dbReference type="Proteomes" id="UP000596248">
    <property type="component" value="Chromosome"/>
</dbReference>
<accession>A0ABX7FKY2</accession>
<dbReference type="RefSeq" id="WP_203353952.1">
    <property type="nucleotide sequence ID" value="NZ_CP069127.1"/>
</dbReference>
<organism evidence="2 3">
    <name type="scientific">Brevibacillus choshinensis</name>
    <dbReference type="NCBI Taxonomy" id="54911"/>
    <lineage>
        <taxon>Bacteria</taxon>
        <taxon>Bacillati</taxon>
        <taxon>Bacillota</taxon>
        <taxon>Bacilli</taxon>
        <taxon>Bacillales</taxon>
        <taxon>Paenibacillaceae</taxon>
        <taxon>Brevibacillus</taxon>
    </lineage>
</organism>
<gene>
    <name evidence="2" type="ORF">JNE38_25980</name>
</gene>
<name>A0ABX7FKY2_BRECH</name>
<evidence type="ECO:0000256" key="1">
    <source>
        <dbReference type="SAM" id="MobiDB-lite"/>
    </source>
</evidence>
<reference evidence="2 3" key="1">
    <citation type="submission" date="2021-01" db="EMBL/GenBank/DDBJ databases">
        <title>Identification of strong promoters based on the transcriptome of Brevibacillus choshinensis.</title>
        <authorList>
            <person name="Yao D."/>
            <person name="Zhang K."/>
            <person name="Wu J."/>
        </authorList>
    </citation>
    <scope>NUCLEOTIDE SEQUENCE [LARGE SCALE GENOMIC DNA]</scope>
    <source>
        <strain evidence="2 3">HPD31-SP3</strain>
    </source>
</reference>